<proteinExistence type="predicted"/>
<evidence type="ECO:0000256" key="3">
    <source>
        <dbReference type="ARBA" id="ARBA00023163"/>
    </source>
</evidence>
<dbReference type="PANTHER" id="PTHR43280">
    <property type="entry name" value="ARAC-FAMILY TRANSCRIPTIONAL REGULATOR"/>
    <property type="match status" value="1"/>
</dbReference>
<accession>A0ABY6ZMC3</accession>
<reference evidence="5" key="1">
    <citation type="submission" date="2022-08" db="EMBL/GenBank/DDBJ databases">
        <title>Alicyclobacillus fastidiosus DSM 17978, complete genome.</title>
        <authorList>
            <person name="Wang Q."/>
            <person name="Cai R."/>
            <person name="Wang Z."/>
        </authorList>
    </citation>
    <scope>NUCLEOTIDE SEQUENCE</scope>
    <source>
        <strain evidence="5">DSM 17978</strain>
    </source>
</reference>
<evidence type="ECO:0000313" key="5">
    <source>
        <dbReference type="EMBL" id="WAH43115.1"/>
    </source>
</evidence>
<dbReference type="Pfam" id="PF02311">
    <property type="entry name" value="AraC_binding"/>
    <property type="match status" value="1"/>
</dbReference>
<dbReference type="Proteomes" id="UP001164761">
    <property type="component" value="Chromosome"/>
</dbReference>
<dbReference type="PROSITE" id="PS00041">
    <property type="entry name" value="HTH_ARAC_FAMILY_1"/>
    <property type="match status" value="1"/>
</dbReference>
<protein>
    <submittedName>
        <fullName evidence="5">AraC family transcriptional regulator</fullName>
    </submittedName>
</protein>
<dbReference type="Gene3D" id="2.60.120.10">
    <property type="entry name" value="Jelly Rolls"/>
    <property type="match status" value="1"/>
</dbReference>
<dbReference type="InterPro" id="IPR009057">
    <property type="entry name" value="Homeodomain-like_sf"/>
</dbReference>
<dbReference type="RefSeq" id="WP_268006991.1">
    <property type="nucleotide sequence ID" value="NZ_BSUT01000001.1"/>
</dbReference>
<evidence type="ECO:0000256" key="2">
    <source>
        <dbReference type="ARBA" id="ARBA00023125"/>
    </source>
</evidence>
<organism evidence="5 6">
    <name type="scientific">Alicyclobacillus fastidiosus</name>
    <dbReference type="NCBI Taxonomy" id="392011"/>
    <lineage>
        <taxon>Bacteria</taxon>
        <taxon>Bacillati</taxon>
        <taxon>Bacillota</taxon>
        <taxon>Bacilli</taxon>
        <taxon>Bacillales</taxon>
        <taxon>Alicyclobacillaceae</taxon>
        <taxon>Alicyclobacillus</taxon>
    </lineage>
</organism>
<dbReference type="PANTHER" id="PTHR43280:SF2">
    <property type="entry name" value="HTH-TYPE TRANSCRIPTIONAL REGULATOR EXSA"/>
    <property type="match status" value="1"/>
</dbReference>
<keyword evidence="2" id="KW-0238">DNA-binding</keyword>
<dbReference type="InterPro" id="IPR003313">
    <property type="entry name" value="AraC-bd"/>
</dbReference>
<gene>
    <name evidence="5" type="ORF">NZD89_06840</name>
</gene>
<dbReference type="InterPro" id="IPR037923">
    <property type="entry name" value="HTH-like"/>
</dbReference>
<sequence>MHRTDYQTNSILTQDTVYVQYRKTGKAPNVSYPHTHCGYEIYYFQNGEANYIIGDKIYSLSPGDMLVFRGDIMHLVKPSLRVPYLRSVVNFRVEDMVHELHPSIQEKMSILFETSGGERIQFSEQERCEIEHLFFCMAQEQRRRELGYKDVIRSLLTVLIARILRKYEDTLSRRPAVQFVGQREANIQHVLRILNERFHNRLSLEELAVQVHLNKHYLCHCFKQVTGLTINQYRTKLRIEEGKRLLTESNKPIGVIAEEVGVGVTQFSRLFRQHVGVSPQAYRHR</sequence>
<keyword evidence="6" id="KW-1185">Reference proteome</keyword>
<dbReference type="InterPro" id="IPR018062">
    <property type="entry name" value="HTH_AraC-typ_CS"/>
</dbReference>
<dbReference type="Pfam" id="PF12833">
    <property type="entry name" value="HTH_18"/>
    <property type="match status" value="1"/>
</dbReference>
<dbReference type="SUPFAM" id="SSF51215">
    <property type="entry name" value="Regulatory protein AraC"/>
    <property type="match status" value="1"/>
</dbReference>
<evidence type="ECO:0000313" key="6">
    <source>
        <dbReference type="Proteomes" id="UP001164761"/>
    </source>
</evidence>
<dbReference type="PROSITE" id="PS01124">
    <property type="entry name" value="HTH_ARAC_FAMILY_2"/>
    <property type="match status" value="1"/>
</dbReference>
<dbReference type="SMART" id="SM00342">
    <property type="entry name" value="HTH_ARAC"/>
    <property type="match status" value="1"/>
</dbReference>
<dbReference type="InterPro" id="IPR018060">
    <property type="entry name" value="HTH_AraC"/>
</dbReference>
<dbReference type="InterPro" id="IPR014710">
    <property type="entry name" value="RmlC-like_jellyroll"/>
</dbReference>
<dbReference type="SUPFAM" id="SSF46689">
    <property type="entry name" value="Homeodomain-like"/>
    <property type="match status" value="2"/>
</dbReference>
<evidence type="ECO:0000259" key="4">
    <source>
        <dbReference type="PROSITE" id="PS01124"/>
    </source>
</evidence>
<name>A0ABY6ZMC3_9BACL</name>
<feature type="domain" description="HTH araC/xylS-type" evidence="4">
    <location>
        <begin position="188"/>
        <end position="285"/>
    </location>
</feature>
<dbReference type="Gene3D" id="1.10.10.60">
    <property type="entry name" value="Homeodomain-like"/>
    <property type="match status" value="2"/>
</dbReference>
<evidence type="ECO:0000256" key="1">
    <source>
        <dbReference type="ARBA" id="ARBA00023015"/>
    </source>
</evidence>
<keyword evidence="3" id="KW-0804">Transcription</keyword>
<dbReference type="EMBL" id="CP104067">
    <property type="protein sequence ID" value="WAH43115.1"/>
    <property type="molecule type" value="Genomic_DNA"/>
</dbReference>
<keyword evidence="1" id="KW-0805">Transcription regulation</keyword>